<accession>A0A7S0LGF4</accession>
<keyword evidence="2" id="KW-0472">Membrane</keyword>
<name>A0A7S0LGF4_9EUKA</name>
<evidence type="ECO:0000256" key="3">
    <source>
        <dbReference type="SAM" id="SignalP"/>
    </source>
</evidence>
<keyword evidence="3" id="KW-0732">Signal</keyword>
<feature type="transmembrane region" description="Helical" evidence="2">
    <location>
        <begin position="242"/>
        <end position="261"/>
    </location>
</feature>
<organism evidence="4">
    <name type="scientific">Coccolithus braarudii</name>
    <dbReference type="NCBI Taxonomy" id="221442"/>
    <lineage>
        <taxon>Eukaryota</taxon>
        <taxon>Haptista</taxon>
        <taxon>Haptophyta</taxon>
        <taxon>Prymnesiophyceae</taxon>
        <taxon>Coccolithales</taxon>
        <taxon>Coccolithaceae</taxon>
        <taxon>Coccolithus</taxon>
    </lineage>
</organism>
<protein>
    <submittedName>
        <fullName evidence="4">Uncharacterized protein</fullName>
    </submittedName>
</protein>
<evidence type="ECO:0000256" key="1">
    <source>
        <dbReference type="SAM" id="Coils"/>
    </source>
</evidence>
<feature type="coiled-coil region" evidence="1">
    <location>
        <begin position="34"/>
        <end position="65"/>
    </location>
</feature>
<keyword evidence="2" id="KW-0812">Transmembrane</keyword>
<feature type="chain" id="PRO_5030671876" evidence="3">
    <location>
        <begin position="22"/>
        <end position="274"/>
    </location>
</feature>
<dbReference type="EMBL" id="HBEY01032291">
    <property type="protein sequence ID" value="CAD8612001.1"/>
    <property type="molecule type" value="Transcribed_RNA"/>
</dbReference>
<reference evidence="4" key="1">
    <citation type="submission" date="2021-01" db="EMBL/GenBank/DDBJ databases">
        <authorList>
            <person name="Corre E."/>
            <person name="Pelletier E."/>
            <person name="Niang G."/>
            <person name="Scheremetjew M."/>
            <person name="Finn R."/>
            <person name="Kale V."/>
            <person name="Holt S."/>
            <person name="Cochrane G."/>
            <person name="Meng A."/>
            <person name="Brown T."/>
            <person name="Cohen L."/>
        </authorList>
    </citation>
    <scope>NUCLEOTIDE SEQUENCE</scope>
    <source>
        <strain evidence="4">PLY182g</strain>
    </source>
</reference>
<evidence type="ECO:0000313" key="4">
    <source>
        <dbReference type="EMBL" id="CAD8612001.1"/>
    </source>
</evidence>
<proteinExistence type="predicted"/>
<keyword evidence="1" id="KW-0175">Coiled coil</keyword>
<dbReference type="AlphaFoldDB" id="A0A7S0LGF4"/>
<feature type="signal peptide" evidence="3">
    <location>
        <begin position="1"/>
        <end position="21"/>
    </location>
</feature>
<gene>
    <name evidence="4" type="ORF">CPEL01642_LOCUS15381</name>
</gene>
<sequence>MLLLVSALSLAGALNLGATQAHVRAVPRLAVRTMQPVMQKAEELEEEIEEAMDEEEYFAEQAREEAENLSPDAKKVYNNMRSESGVEFAPWMKIDAEAIAKAEKERKERKARQAAQSRNVDAMELDPQAAELGGGGLTSKVLSEEEIELRWSTGGEVGNVGFIVQRRPGGSDNFESIASYEEVGALKSKGPAGGTYTYLDDTVPRVGTWVYRVLDCDTKGMKQAICQKLVEVDSQSEQTTTLVIGGVLAAIALVLFGVALFEDPIQTTSAGRGF</sequence>
<evidence type="ECO:0000256" key="2">
    <source>
        <dbReference type="SAM" id="Phobius"/>
    </source>
</evidence>
<keyword evidence="2" id="KW-1133">Transmembrane helix</keyword>